<name>A0ABQ9ITP2_9CUCU</name>
<organism evidence="2 3">
    <name type="scientific">Molorchus minor</name>
    <dbReference type="NCBI Taxonomy" id="1323400"/>
    <lineage>
        <taxon>Eukaryota</taxon>
        <taxon>Metazoa</taxon>
        <taxon>Ecdysozoa</taxon>
        <taxon>Arthropoda</taxon>
        <taxon>Hexapoda</taxon>
        <taxon>Insecta</taxon>
        <taxon>Pterygota</taxon>
        <taxon>Neoptera</taxon>
        <taxon>Endopterygota</taxon>
        <taxon>Coleoptera</taxon>
        <taxon>Polyphaga</taxon>
        <taxon>Cucujiformia</taxon>
        <taxon>Chrysomeloidea</taxon>
        <taxon>Cerambycidae</taxon>
        <taxon>Lamiinae</taxon>
        <taxon>Monochamini</taxon>
        <taxon>Molorchus</taxon>
    </lineage>
</organism>
<dbReference type="EMBL" id="JAPWTJ010002612">
    <property type="protein sequence ID" value="KAJ8965391.1"/>
    <property type="molecule type" value="Genomic_DNA"/>
</dbReference>
<evidence type="ECO:0000313" key="2">
    <source>
        <dbReference type="EMBL" id="KAJ8965391.1"/>
    </source>
</evidence>
<keyword evidence="3" id="KW-1185">Reference proteome</keyword>
<gene>
    <name evidence="2" type="ORF">NQ317_019331</name>
</gene>
<feature type="domain" description="T20D4.11-like" evidence="1">
    <location>
        <begin position="3"/>
        <end position="89"/>
    </location>
</feature>
<evidence type="ECO:0000313" key="3">
    <source>
        <dbReference type="Proteomes" id="UP001162164"/>
    </source>
</evidence>
<accession>A0ABQ9ITP2</accession>
<protein>
    <recommendedName>
        <fullName evidence="1">T20D4.11-like domain-containing protein</fullName>
    </recommendedName>
</protein>
<proteinExistence type="predicted"/>
<comment type="caution">
    <text evidence="2">The sequence shown here is derived from an EMBL/GenBank/DDBJ whole genome shotgun (WGS) entry which is preliminary data.</text>
</comment>
<dbReference type="InterPro" id="IPR002542">
    <property type="entry name" value="T20D4.11-like_dom"/>
</dbReference>
<dbReference type="Proteomes" id="UP001162164">
    <property type="component" value="Unassembled WGS sequence"/>
</dbReference>
<evidence type="ECO:0000259" key="1">
    <source>
        <dbReference type="Pfam" id="PF01579"/>
    </source>
</evidence>
<reference evidence="2" key="1">
    <citation type="journal article" date="2023" name="Insect Mol. Biol.">
        <title>Genome sequencing provides insights into the evolution of gene families encoding plant cell wall-degrading enzymes in longhorned beetles.</title>
        <authorList>
            <person name="Shin N.R."/>
            <person name="Okamura Y."/>
            <person name="Kirsch R."/>
            <person name="Pauchet Y."/>
        </authorList>
    </citation>
    <scope>NUCLEOTIDE SEQUENCE</scope>
    <source>
        <strain evidence="2">MMC_N1</strain>
    </source>
</reference>
<dbReference type="Pfam" id="PF01579">
    <property type="entry name" value="DUF19"/>
    <property type="match status" value="1"/>
</dbReference>
<sequence>MYDDIDYMRNDFAPCAPRFNQLSVQRKYLQCLSDIATDPHDDLDIPRSKSSFCNKFIPASYCFTNMIKDACNSNPNLDKFGEDYINAMKGPCNNKETS</sequence>